<dbReference type="Gene3D" id="3.40.50.620">
    <property type="entry name" value="HUPs"/>
    <property type="match status" value="1"/>
</dbReference>
<dbReference type="InterPro" id="IPR012795">
    <property type="entry name" value="tRNA_Ile_lys_synt_N"/>
</dbReference>
<keyword evidence="3 6" id="KW-0547">Nucleotide-binding</keyword>
<keyword evidence="2 6" id="KW-0819">tRNA processing</keyword>
<keyword evidence="6" id="KW-0963">Cytoplasm</keyword>
<accession>A0ABQ5UMF1</accession>
<reference evidence="8" key="2">
    <citation type="submission" date="2023-01" db="EMBL/GenBank/DDBJ databases">
        <title>Draft genome sequence of Maritalea porphyrae strain NBRC 107169.</title>
        <authorList>
            <person name="Sun Q."/>
            <person name="Mori K."/>
        </authorList>
    </citation>
    <scope>NUCLEOTIDE SEQUENCE</scope>
    <source>
        <strain evidence="8">NBRC 107169</strain>
    </source>
</reference>
<comment type="caution">
    <text evidence="8">The sequence shown here is derived from an EMBL/GenBank/DDBJ whole genome shotgun (WGS) entry which is preliminary data.</text>
</comment>
<dbReference type="Pfam" id="PF01171">
    <property type="entry name" value="ATP_bind_3"/>
    <property type="match status" value="1"/>
</dbReference>
<dbReference type="PANTHER" id="PTHR43033:SF1">
    <property type="entry name" value="TRNA(ILE)-LYSIDINE SYNTHASE-RELATED"/>
    <property type="match status" value="1"/>
</dbReference>
<sequence length="432" mass="47538">MLDGPLSDLPLEDPDRLNLLFAPVQGERQLGLAVSGGVDSLSLMMLAARWTALHETPPQVRVFTVNHGLRKEAKSETEFVASLAAELGFEVDILEGEIKDPESRLQEKARALRYQLIGEAMDEQGITCLLTGHHCDDQAETVLMRLAKGSGVGGLGGMSKISVRQGLFVFRPFLEVRRSELEEFIDRQETSAVDDPSNQNKKFERVRWRQFMPQLNKAGLSSEMIGLSAMRLRRADQALNELTERIYDDLFVIDPFGCLFFDLAELSKQPAEIAIRLLARALDDAGGDGQAPTLLQVEALFDHLQSGVFAFKGLTLGGCGIKEKDGIGQIFREAGRLGEATINVDPGRSVRWDSRFQIIAAQDLTSPLCVVPAIDMTRNMLDNILPGLPYVPMQAVHSAPLVFVEDQIMALGEHVLAEGVDVFRSFGPNALI</sequence>
<comment type="subcellular location">
    <subcellularLocation>
        <location evidence="6">Cytoplasm</location>
    </subcellularLocation>
</comment>
<comment type="similarity">
    <text evidence="6">Belongs to the tRNA(Ile)-lysidine synthase family.</text>
</comment>
<organism evidence="8 9">
    <name type="scientific">Maritalea porphyrae</name>
    <dbReference type="NCBI Taxonomy" id="880732"/>
    <lineage>
        <taxon>Bacteria</taxon>
        <taxon>Pseudomonadati</taxon>
        <taxon>Pseudomonadota</taxon>
        <taxon>Alphaproteobacteria</taxon>
        <taxon>Hyphomicrobiales</taxon>
        <taxon>Devosiaceae</taxon>
        <taxon>Maritalea</taxon>
    </lineage>
</organism>
<comment type="domain">
    <text evidence="6">The N-terminal region contains the highly conserved SGGXDS motif, predicted to be a P-loop motif involved in ATP binding.</text>
</comment>
<proteinExistence type="inferred from homology"/>
<comment type="function">
    <text evidence="6">Ligates lysine onto the cytidine present at position 34 of the AUA codon-specific tRNA(Ile) that contains the anticodon CAU, in an ATP-dependent manner. Cytidine is converted to lysidine, thus changing the amino acid specificity of the tRNA from methionine to isoleucine.</text>
</comment>
<evidence type="ECO:0000259" key="7">
    <source>
        <dbReference type="Pfam" id="PF01171"/>
    </source>
</evidence>
<evidence type="ECO:0000256" key="6">
    <source>
        <dbReference type="HAMAP-Rule" id="MF_01161"/>
    </source>
</evidence>
<reference evidence="8" key="1">
    <citation type="journal article" date="2014" name="Int. J. Syst. Evol. Microbiol.">
        <title>Complete genome of a new Firmicutes species belonging to the dominant human colonic microbiota ('Ruminococcus bicirculans') reveals two chromosomes and a selective capacity to utilize plant glucans.</title>
        <authorList>
            <consortium name="NISC Comparative Sequencing Program"/>
            <person name="Wegmann U."/>
            <person name="Louis P."/>
            <person name="Goesmann A."/>
            <person name="Henrissat B."/>
            <person name="Duncan S.H."/>
            <person name="Flint H.J."/>
        </authorList>
    </citation>
    <scope>NUCLEOTIDE SEQUENCE</scope>
    <source>
        <strain evidence="8">NBRC 107169</strain>
    </source>
</reference>
<dbReference type="PANTHER" id="PTHR43033">
    <property type="entry name" value="TRNA(ILE)-LYSIDINE SYNTHASE-RELATED"/>
    <property type="match status" value="1"/>
</dbReference>
<evidence type="ECO:0000313" key="9">
    <source>
        <dbReference type="Proteomes" id="UP001161405"/>
    </source>
</evidence>
<dbReference type="SUPFAM" id="SSF52402">
    <property type="entry name" value="Adenine nucleotide alpha hydrolases-like"/>
    <property type="match status" value="1"/>
</dbReference>
<dbReference type="InterPro" id="IPR014729">
    <property type="entry name" value="Rossmann-like_a/b/a_fold"/>
</dbReference>
<keyword evidence="4 6" id="KW-0067">ATP-binding</keyword>
<comment type="catalytic activity">
    <reaction evidence="5 6">
        <text>cytidine(34) in tRNA(Ile2) + L-lysine + ATP = lysidine(34) in tRNA(Ile2) + AMP + diphosphate + H(+)</text>
        <dbReference type="Rhea" id="RHEA:43744"/>
        <dbReference type="Rhea" id="RHEA-COMP:10625"/>
        <dbReference type="Rhea" id="RHEA-COMP:10670"/>
        <dbReference type="ChEBI" id="CHEBI:15378"/>
        <dbReference type="ChEBI" id="CHEBI:30616"/>
        <dbReference type="ChEBI" id="CHEBI:32551"/>
        <dbReference type="ChEBI" id="CHEBI:33019"/>
        <dbReference type="ChEBI" id="CHEBI:82748"/>
        <dbReference type="ChEBI" id="CHEBI:83665"/>
        <dbReference type="ChEBI" id="CHEBI:456215"/>
        <dbReference type="EC" id="6.3.4.19"/>
    </reaction>
</comment>
<keyword evidence="9" id="KW-1185">Reference proteome</keyword>
<evidence type="ECO:0000256" key="3">
    <source>
        <dbReference type="ARBA" id="ARBA00022741"/>
    </source>
</evidence>
<evidence type="ECO:0000256" key="5">
    <source>
        <dbReference type="ARBA" id="ARBA00048539"/>
    </source>
</evidence>
<keyword evidence="1 6" id="KW-0436">Ligase</keyword>
<evidence type="ECO:0000256" key="1">
    <source>
        <dbReference type="ARBA" id="ARBA00022598"/>
    </source>
</evidence>
<dbReference type="InterPro" id="IPR011063">
    <property type="entry name" value="TilS/TtcA_N"/>
</dbReference>
<dbReference type="EC" id="6.3.4.19" evidence="6"/>
<evidence type="ECO:0000313" key="8">
    <source>
        <dbReference type="EMBL" id="GLQ16216.1"/>
    </source>
</evidence>
<dbReference type="EMBL" id="BSNI01000001">
    <property type="protein sequence ID" value="GLQ16216.1"/>
    <property type="molecule type" value="Genomic_DNA"/>
</dbReference>
<protein>
    <recommendedName>
        <fullName evidence="6">tRNA(Ile)-lysidine synthase</fullName>
        <ecNumber evidence="6">6.3.4.19</ecNumber>
    </recommendedName>
    <alternativeName>
        <fullName evidence="6">tRNA(Ile)-2-lysyl-cytidine synthase</fullName>
    </alternativeName>
    <alternativeName>
        <fullName evidence="6">tRNA(Ile)-lysidine synthetase</fullName>
    </alternativeName>
</protein>
<dbReference type="NCBIfam" id="TIGR02432">
    <property type="entry name" value="lysidine_TilS_N"/>
    <property type="match status" value="1"/>
</dbReference>
<feature type="binding site" evidence="6">
    <location>
        <begin position="35"/>
        <end position="40"/>
    </location>
    <ligand>
        <name>ATP</name>
        <dbReference type="ChEBI" id="CHEBI:30616"/>
    </ligand>
</feature>
<evidence type="ECO:0000256" key="2">
    <source>
        <dbReference type="ARBA" id="ARBA00022694"/>
    </source>
</evidence>
<dbReference type="HAMAP" id="MF_01161">
    <property type="entry name" value="tRNA_Ile_lys_synt"/>
    <property type="match status" value="1"/>
</dbReference>
<dbReference type="RefSeq" id="WP_284361683.1">
    <property type="nucleotide sequence ID" value="NZ_BSNI01000001.1"/>
</dbReference>
<dbReference type="Proteomes" id="UP001161405">
    <property type="component" value="Unassembled WGS sequence"/>
</dbReference>
<name>A0ABQ5UMF1_9HYPH</name>
<dbReference type="CDD" id="cd01992">
    <property type="entry name" value="TilS_N"/>
    <property type="match status" value="1"/>
</dbReference>
<gene>
    <name evidence="6" type="primary">tilS</name>
    <name evidence="8" type="ORF">GCM10007879_04650</name>
</gene>
<evidence type="ECO:0000256" key="4">
    <source>
        <dbReference type="ARBA" id="ARBA00022840"/>
    </source>
</evidence>
<feature type="domain" description="tRNA(Ile)-lysidine/2-thiocytidine synthase N-terminal" evidence="7">
    <location>
        <begin position="31"/>
        <end position="210"/>
    </location>
</feature>
<dbReference type="InterPro" id="IPR012094">
    <property type="entry name" value="tRNA_Ile_lys_synt"/>
</dbReference>